<evidence type="ECO:0000256" key="3">
    <source>
        <dbReference type="ARBA" id="ARBA00022737"/>
    </source>
</evidence>
<evidence type="ECO:0000313" key="9">
    <source>
        <dbReference type="Ensembl" id="ENSSMAP00000008758.2"/>
    </source>
</evidence>
<feature type="compositionally biased region" description="Low complexity" evidence="7">
    <location>
        <begin position="57"/>
        <end position="66"/>
    </location>
</feature>
<dbReference type="Gene3D" id="1.25.10.10">
    <property type="entry name" value="Leucine-rich Repeat Variant"/>
    <property type="match status" value="1"/>
</dbReference>
<dbReference type="InterPro" id="IPR000225">
    <property type="entry name" value="Armadillo"/>
</dbReference>
<evidence type="ECO:0000256" key="5">
    <source>
        <dbReference type="ARBA" id="ARBA00022949"/>
    </source>
</evidence>
<dbReference type="STRING" id="52904.ENSSMAP00000008726"/>
<dbReference type="CTD" id="100000637"/>
<organism evidence="8 10">
    <name type="scientific">Scophthalmus maximus</name>
    <name type="common">Turbot</name>
    <name type="synonym">Psetta maxima</name>
    <dbReference type="NCBI Taxonomy" id="52904"/>
    <lineage>
        <taxon>Eukaryota</taxon>
        <taxon>Metazoa</taxon>
        <taxon>Chordata</taxon>
        <taxon>Craniata</taxon>
        <taxon>Vertebrata</taxon>
        <taxon>Euteleostomi</taxon>
        <taxon>Actinopterygii</taxon>
        <taxon>Neopterygii</taxon>
        <taxon>Teleostei</taxon>
        <taxon>Neoteleostei</taxon>
        <taxon>Acanthomorphata</taxon>
        <taxon>Carangaria</taxon>
        <taxon>Pleuronectiformes</taxon>
        <taxon>Pleuronectoidei</taxon>
        <taxon>Scophthalmidae</taxon>
        <taxon>Scophthalmus</taxon>
    </lineage>
</organism>
<reference evidence="9" key="2">
    <citation type="submission" date="2020-05" db="EMBL/GenBank/DDBJ databases">
        <authorList>
            <person name="Moser M."/>
        </authorList>
    </citation>
    <scope>NUCLEOTIDE SEQUENCE [LARGE SCALE GENOMIC DNA]</scope>
</reference>
<dbReference type="GO" id="GO:0005886">
    <property type="term" value="C:plasma membrane"/>
    <property type="evidence" value="ECO:0007669"/>
    <property type="project" value="TreeGrafter"/>
</dbReference>
<dbReference type="PANTHER" id="PTHR10372:SF3">
    <property type="entry name" value="PLAKOPHILIN-1"/>
    <property type="match status" value="1"/>
</dbReference>
<dbReference type="InterPro" id="IPR011989">
    <property type="entry name" value="ARM-like"/>
</dbReference>
<comment type="subcellular location">
    <subcellularLocation>
        <location evidence="1">Cell junction</location>
    </subcellularLocation>
</comment>
<dbReference type="Proteomes" id="UP000246464">
    <property type="component" value="Chromosome 11"/>
</dbReference>
<sequence length="716" mass="77864">MMAPEPLRSAMTIGCVEDTSLALPSDSKLRSGQQRVLDQVHTIKRGKSKSWKNGQLSPSPTSQTPTFSEFGSFKFSPSKTNDNFSRSKSMVAGYSKTINAQKSRTLSSKTVGGRYNSTSSAWEHRMKAPNWPQSFGGLKTSRSDPTLVSQFSPPTASVMRAKGQEAHGQQTFRTQMNRHSTHSMTNGTQMTSSQTRIVQPPSAHTEGKMGTIKTSKKDLQQSAGSSGVNLSDLTLKEAVGYLSHPEENFQQCGANFIQHTTFKEESAKQEVFQLGGIPALVTILRSTNPGVNKAAAGALRNLVFKNLDNKLEVQHCGGIAKALQLLKETDSTETRKQITGLLWNLSSSDELKEELTATALPALTENVVVPFTCWSDNSTNNNIHPDVFYNSTGCLRNLSCGKHRERHAMRKCDGLINSLIGYVQSCVAEENPDDESVENCACILHNLTYHLEMEEPEAFSAYCPQVGVQDGSKKSSPIGCFSPKSSKAQKQFLFDEDWTMPEDGAPSGVKWLCNPKTMNTYLSLLSSSQKDGTQEACCGALQNLTSSGGLGSMAMSRILVQKLSAPLYISHLLKSPNSALQKSSMSLLNNMSRTCGVQPTIAKQILPQLTSLLSSGPREMGKSDDTIAAACTTAQNLMMADTEVSKKVINDELVTSLADLSENGAFPKGSKAAALLLYDLWNEKNLQGFVKKLGLSKSLFVNNNTTAVYRSVQIID</sequence>
<dbReference type="PANTHER" id="PTHR10372">
    <property type="entry name" value="PLAKOPHILLIN-RELATED"/>
    <property type="match status" value="1"/>
</dbReference>
<evidence type="ECO:0000313" key="8">
    <source>
        <dbReference type="EMBL" id="AWP09731.1"/>
    </source>
</evidence>
<evidence type="ECO:0000256" key="7">
    <source>
        <dbReference type="SAM" id="MobiDB-lite"/>
    </source>
</evidence>
<dbReference type="Bgee" id="ENSSMAG00000005381">
    <property type="expression patterns" value="Expressed in pharyngeal gill and 6 other cell types or tissues"/>
</dbReference>
<dbReference type="Proteomes" id="UP000694558">
    <property type="component" value="Chromosome 11"/>
</dbReference>
<dbReference type="GO" id="GO:0005737">
    <property type="term" value="C:cytoplasm"/>
    <property type="evidence" value="ECO:0007669"/>
    <property type="project" value="TreeGrafter"/>
</dbReference>
<dbReference type="GeneTree" id="ENSGT00940000156735"/>
<reference evidence="8 10" key="1">
    <citation type="submission" date="2017-12" db="EMBL/GenBank/DDBJ databases">
        <title>Integrating genomic resources of turbot (Scophthalmus maximus) in depth evaluation of genetic and physical mapping variation across individuals.</title>
        <authorList>
            <person name="Martinez P."/>
        </authorList>
    </citation>
    <scope>NUCLEOTIDE SEQUENCE [LARGE SCALE GENOMIC DNA]</scope>
</reference>
<reference evidence="9" key="3">
    <citation type="submission" date="2023-05" db="EMBL/GenBank/DDBJ databases">
        <title>High-quality long-read genome of Scophthalmus maximus.</title>
        <authorList>
            <person name="Lien S."/>
            <person name="Martinez P."/>
        </authorList>
    </citation>
    <scope>NUCLEOTIDE SEQUENCE [LARGE SCALE GENOMIC DNA]</scope>
</reference>
<reference evidence="9" key="4">
    <citation type="submission" date="2025-05" db="UniProtKB">
        <authorList>
            <consortium name="Ensembl"/>
        </authorList>
    </citation>
    <scope>IDENTIFICATION</scope>
</reference>
<dbReference type="InterPro" id="IPR028435">
    <property type="entry name" value="Plakophilin/d_Catenin"/>
</dbReference>
<dbReference type="KEGG" id="smau:118316690"/>
<gene>
    <name evidence="9" type="primary">PKP1</name>
    <name evidence="8" type="ORF">SMAX5B_014708</name>
</gene>
<protein>
    <submittedName>
        <fullName evidence="9">Plakophilin 1</fullName>
    </submittedName>
    <submittedName>
        <fullName evidence="8">Putative plakophilin-1</fullName>
    </submittedName>
</protein>
<evidence type="ECO:0000256" key="4">
    <source>
        <dbReference type="ARBA" id="ARBA00022889"/>
    </source>
</evidence>
<accession>A0A2U9BZV2</accession>
<dbReference type="GO" id="GO:0098609">
    <property type="term" value="P:cell-cell adhesion"/>
    <property type="evidence" value="ECO:0007669"/>
    <property type="project" value="InterPro"/>
</dbReference>
<dbReference type="Pfam" id="PF00514">
    <property type="entry name" value="Arm"/>
    <property type="match status" value="3"/>
</dbReference>
<dbReference type="InterPro" id="IPR016024">
    <property type="entry name" value="ARM-type_fold"/>
</dbReference>
<evidence type="ECO:0000256" key="6">
    <source>
        <dbReference type="PROSITE-ProRule" id="PRU00259"/>
    </source>
</evidence>
<dbReference type="AlphaFoldDB" id="A0A2U9BZV2"/>
<dbReference type="Ensembl" id="ENSSMAT00000008866.2">
    <property type="protein sequence ID" value="ENSSMAP00000008758.2"/>
    <property type="gene ID" value="ENSSMAG00000005381.2"/>
</dbReference>
<name>A0A2U9BZV2_SCOMX</name>
<feature type="repeat" description="ARM" evidence="6">
    <location>
        <begin position="275"/>
        <end position="317"/>
    </location>
</feature>
<keyword evidence="10" id="KW-1185">Reference proteome</keyword>
<dbReference type="OMA" id="EENYQQC"/>
<feature type="region of interest" description="Disordered" evidence="7">
    <location>
        <begin position="44"/>
        <end position="68"/>
    </location>
</feature>
<dbReference type="PROSITE" id="PS50176">
    <property type="entry name" value="ARM_REPEAT"/>
    <property type="match status" value="1"/>
</dbReference>
<proteinExistence type="inferred from homology"/>
<dbReference type="EMBL" id="CP026253">
    <property type="protein sequence ID" value="AWP09731.1"/>
    <property type="molecule type" value="Genomic_DNA"/>
</dbReference>
<dbReference type="SUPFAM" id="SSF48371">
    <property type="entry name" value="ARM repeat"/>
    <property type="match status" value="1"/>
</dbReference>
<dbReference type="GO" id="GO:0005634">
    <property type="term" value="C:nucleus"/>
    <property type="evidence" value="ECO:0007669"/>
    <property type="project" value="TreeGrafter"/>
</dbReference>
<evidence type="ECO:0000256" key="1">
    <source>
        <dbReference type="ARBA" id="ARBA00004282"/>
    </source>
</evidence>
<keyword evidence="4" id="KW-0130">Cell adhesion</keyword>
<dbReference type="OrthoDB" id="3245100at2759"/>
<comment type="similarity">
    <text evidence="2">Belongs to the beta-catenin family.</text>
</comment>
<keyword evidence="5" id="KW-0965">Cell junction</keyword>
<keyword evidence="3" id="KW-0677">Repeat</keyword>
<dbReference type="GO" id="GO:0005912">
    <property type="term" value="C:adherens junction"/>
    <property type="evidence" value="ECO:0007669"/>
    <property type="project" value="TreeGrafter"/>
</dbReference>
<dbReference type="SMART" id="SM00185">
    <property type="entry name" value="ARM"/>
    <property type="match status" value="5"/>
</dbReference>
<evidence type="ECO:0000256" key="2">
    <source>
        <dbReference type="ARBA" id="ARBA00005462"/>
    </source>
</evidence>
<evidence type="ECO:0000313" key="10">
    <source>
        <dbReference type="Proteomes" id="UP000246464"/>
    </source>
</evidence>